<dbReference type="InterPro" id="IPR050396">
    <property type="entry name" value="Glycosyltr_51/Transpeptidase"/>
</dbReference>
<feature type="domain" description="Glycosyl transferase family 51" evidence="20">
    <location>
        <begin position="130"/>
        <end position="316"/>
    </location>
</feature>
<reference evidence="22" key="1">
    <citation type="journal article" date="2019" name="Int. J. Syst. Evol. Microbiol.">
        <title>The Global Catalogue of Microorganisms (GCM) 10K type strain sequencing project: providing services to taxonomists for standard genome sequencing and annotation.</title>
        <authorList>
            <consortium name="The Broad Institute Genomics Platform"/>
            <consortium name="The Broad Institute Genome Sequencing Center for Infectious Disease"/>
            <person name="Wu L."/>
            <person name="Ma J."/>
        </authorList>
    </citation>
    <scope>NUCLEOTIDE SEQUENCE [LARGE SCALE GENOMIC DNA]</scope>
    <source>
        <strain evidence="22">CECT 7956</strain>
    </source>
</reference>
<name>A0ABV7YR75_9BACT</name>
<evidence type="ECO:0000256" key="7">
    <source>
        <dbReference type="ARBA" id="ARBA00022670"/>
    </source>
</evidence>
<dbReference type="PANTHER" id="PTHR32282:SF11">
    <property type="entry name" value="PENICILLIN-BINDING PROTEIN 1B"/>
    <property type="match status" value="1"/>
</dbReference>
<organism evidence="21 22">
    <name type="scientific">Lacihabitans lacunae</name>
    <dbReference type="NCBI Taxonomy" id="1028214"/>
    <lineage>
        <taxon>Bacteria</taxon>
        <taxon>Pseudomonadati</taxon>
        <taxon>Bacteroidota</taxon>
        <taxon>Cytophagia</taxon>
        <taxon>Cytophagales</taxon>
        <taxon>Leadbetterellaceae</taxon>
        <taxon>Lacihabitans</taxon>
    </lineage>
</organism>
<comment type="subcellular location">
    <subcellularLocation>
        <location evidence="1">Cell membrane</location>
    </subcellularLocation>
</comment>
<dbReference type="Pfam" id="PF00905">
    <property type="entry name" value="Transpeptidase"/>
    <property type="match status" value="1"/>
</dbReference>
<evidence type="ECO:0000256" key="8">
    <source>
        <dbReference type="ARBA" id="ARBA00022676"/>
    </source>
</evidence>
<dbReference type="Gene3D" id="1.10.3810.10">
    <property type="entry name" value="Biosynthetic peptidoglycan transglycosylase-like"/>
    <property type="match status" value="1"/>
</dbReference>
<dbReference type="Gene3D" id="3.40.710.10">
    <property type="entry name" value="DD-peptidase/beta-lactamase superfamily"/>
    <property type="match status" value="2"/>
</dbReference>
<dbReference type="InterPro" id="IPR001460">
    <property type="entry name" value="PCN-bd_Tpept"/>
</dbReference>
<keyword evidence="6" id="KW-0121">Carboxypeptidase</keyword>
<evidence type="ECO:0000256" key="18">
    <source>
        <dbReference type="SAM" id="Phobius"/>
    </source>
</evidence>
<evidence type="ECO:0000259" key="19">
    <source>
        <dbReference type="Pfam" id="PF00905"/>
    </source>
</evidence>
<evidence type="ECO:0000256" key="17">
    <source>
        <dbReference type="ARBA" id="ARBA00049902"/>
    </source>
</evidence>
<accession>A0ABV7YR75</accession>
<sequence>MLETLKVILAKVSQFLKLVWSKLGFVGKFLTLFLHYIFGRAKVNRFYDFVGSIRDKVNETLFSHLDTTGKNYKLLYTMYAWFYRLVFGVLIFLFLIKTNFLWLTGGMPSIKQLQNPKLSQASTIYSADGVVIGKYFAENRSPVDSSEISPWVFKALISTEDKRFFEHSGIDLRRMASVAVGILTGKRDNGGGSTISQQVAKNLYNIRKKEMKGLFYHIPLLSTLTYKTKEWLTAIELEKRFTKGEIATLYLNTVDFGDNAYGIKTAAKTYFNKTPDKLTVSEASVLVGLQKATTYYNPRRNPENSKKRRNTVLQRLVQAGHLDAKEAEKLQVEDIKLDLYIEEQNDGQGNYFKVALSKFIEKWAEKNDMDVDLYRDGLKIYTTIDSRMQTYAEGAVEQHLRMLQKEFDNQWKDKNPWTYQNGDEIPGFIDTVAKRTNIYKKLAVKYNNNVDSINKEMNKPIPMKLFSWEGEKKVNMSPMDSIRYYKRFLQAGMMAFDPYSGFIKSWVGGVNFDHFKYDHVKQARRQPGSVFKPILYTAAIDGKLNLSPCDKRQDVKQEVKWTENGVEKLWEPKNANGKFSNSNLTLRSALARSINSVAVQLTLEMLPSYLVEYARKMGITSKLEPVASLGLGTSDVSLYEMVAAYGIFLNEGLYKEPIFVFKIEDNSGRTIFEFEPKTKEAIKPESAYLMQYMLRGNVEEAGGTGRRMYNYEQLFRNGGQVAGKTGTTSNNSDAWYIGFTKDLVCGVWVGGDDRSIHFKGGLGEGSKSALPIFGIFMNNVYKDKSLDYTAGPFPKPSIKIEKDYLSCYSSSGEGEVTSDSLTAGTSLLDSLEKYRTRLGSDTTLNIDRLRKIRPKVDTARMNLKNNEIKI</sequence>
<keyword evidence="7" id="KW-0645">Protease</keyword>
<dbReference type="InterPro" id="IPR001264">
    <property type="entry name" value="Glyco_trans_51"/>
</dbReference>
<keyword evidence="12" id="KW-0573">Peptidoglycan synthesis</keyword>
<evidence type="ECO:0000256" key="14">
    <source>
        <dbReference type="ARBA" id="ARBA00023268"/>
    </source>
</evidence>
<evidence type="ECO:0000256" key="3">
    <source>
        <dbReference type="ARBA" id="ARBA00007090"/>
    </source>
</evidence>
<dbReference type="Pfam" id="PF00912">
    <property type="entry name" value="Transgly"/>
    <property type="match status" value="1"/>
</dbReference>
<evidence type="ECO:0000256" key="13">
    <source>
        <dbReference type="ARBA" id="ARBA00023136"/>
    </source>
</evidence>
<evidence type="ECO:0000313" key="21">
    <source>
        <dbReference type="EMBL" id="MFC3809149.1"/>
    </source>
</evidence>
<evidence type="ECO:0000256" key="16">
    <source>
        <dbReference type="ARBA" id="ARBA00034000"/>
    </source>
</evidence>
<comment type="similarity">
    <text evidence="3">In the C-terminal section; belongs to the transpeptidase family.</text>
</comment>
<comment type="catalytic activity">
    <reaction evidence="16">
        <text>Preferential cleavage: (Ac)2-L-Lys-D-Ala-|-D-Ala. Also transpeptidation of peptidyl-alanyl moieties that are N-acyl substituents of D-alanine.</text>
        <dbReference type="EC" id="3.4.16.4"/>
    </reaction>
</comment>
<keyword evidence="11" id="KW-0133">Cell shape</keyword>
<evidence type="ECO:0000256" key="5">
    <source>
        <dbReference type="ARBA" id="ARBA00022475"/>
    </source>
</evidence>
<dbReference type="SUPFAM" id="SSF56601">
    <property type="entry name" value="beta-lactamase/transpeptidase-like"/>
    <property type="match status" value="1"/>
</dbReference>
<dbReference type="InterPro" id="IPR012338">
    <property type="entry name" value="Beta-lactam/transpept-like"/>
</dbReference>
<comment type="pathway">
    <text evidence="2">Cell wall biogenesis; peptidoglycan biosynthesis.</text>
</comment>
<dbReference type="Proteomes" id="UP001595616">
    <property type="component" value="Unassembled WGS sequence"/>
</dbReference>
<evidence type="ECO:0000256" key="15">
    <source>
        <dbReference type="ARBA" id="ARBA00023316"/>
    </source>
</evidence>
<dbReference type="SUPFAM" id="SSF53955">
    <property type="entry name" value="Lysozyme-like"/>
    <property type="match status" value="1"/>
</dbReference>
<evidence type="ECO:0000256" key="11">
    <source>
        <dbReference type="ARBA" id="ARBA00022960"/>
    </source>
</evidence>
<comment type="caution">
    <text evidence="21">The sequence shown here is derived from an EMBL/GenBank/DDBJ whole genome shotgun (WGS) entry which is preliminary data.</text>
</comment>
<comment type="catalytic activity">
    <reaction evidence="17">
        <text>[GlcNAc-(1-&gt;4)-Mur2Ac(oyl-L-Ala-gamma-D-Glu-L-Lys-D-Ala-D-Ala)](n)-di-trans,octa-cis-undecaprenyl diphosphate + beta-D-GlcNAc-(1-&gt;4)-Mur2Ac(oyl-L-Ala-gamma-D-Glu-L-Lys-D-Ala-D-Ala)-di-trans,octa-cis-undecaprenyl diphosphate = [GlcNAc-(1-&gt;4)-Mur2Ac(oyl-L-Ala-gamma-D-Glu-L-Lys-D-Ala-D-Ala)](n+1)-di-trans,octa-cis-undecaprenyl diphosphate + di-trans,octa-cis-undecaprenyl diphosphate + H(+)</text>
        <dbReference type="Rhea" id="RHEA:23708"/>
        <dbReference type="Rhea" id="RHEA-COMP:9602"/>
        <dbReference type="Rhea" id="RHEA-COMP:9603"/>
        <dbReference type="ChEBI" id="CHEBI:15378"/>
        <dbReference type="ChEBI" id="CHEBI:58405"/>
        <dbReference type="ChEBI" id="CHEBI:60033"/>
        <dbReference type="ChEBI" id="CHEBI:78435"/>
        <dbReference type="EC" id="2.4.99.28"/>
    </reaction>
</comment>
<feature type="domain" description="Penicillin-binding protein transpeptidase" evidence="19">
    <location>
        <begin position="494"/>
        <end position="741"/>
    </location>
</feature>
<feature type="transmembrane region" description="Helical" evidence="18">
    <location>
        <begin position="20"/>
        <end position="38"/>
    </location>
</feature>
<keyword evidence="5" id="KW-1003">Cell membrane</keyword>
<comment type="similarity">
    <text evidence="4">In the N-terminal section; belongs to the glycosyltransferase 51 family.</text>
</comment>
<dbReference type="PANTHER" id="PTHR32282">
    <property type="entry name" value="BINDING PROTEIN TRANSPEPTIDASE, PUTATIVE-RELATED"/>
    <property type="match status" value="1"/>
</dbReference>
<keyword evidence="15" id="KW-0961">Cell wall biogenesis/degradation</keyword>
<evidence type="ECO:0000256" key="6">
    <source>
        <dbReference type="ARBA" id="ARBA00022645"/>
    </source>
</evidence>
<evidence type="ECO:0000256" key="12">
    <source>
        <dbReference type="ARBA" id="ARBA00022984"/>
    </source>
</evidence>
<evidence type="ECO:0000256" key="10">
    <source>
        <dbReference type="ARBA" id="ARBA00022801"/>
    </source>
</evidence>
<evidence type="ECO:0000259" key="20">
    <source>
        <dbReference type="Pfam" id="PF00912"/>
    </source>
</evidence>
<keyword evidence="13 18" id="KW-0472">Membrane</keyword>
<dbReference type="InterPro" id="IPR036950">
    <property type="entry name" value="PBP_transglycosylase"/>
</dbReference>
<keyword evidence="9" id="KW-0808">Transferase</keyword>
<evidence type="ECO:0000313" key="22">
    <source>
        <dbReference type="Proteomes" id="UP001595616"/>
    </source>
</evidence>
<keyword evidence="22" id="KW-1185">Reference proteome</keyword>
<keyword evidence="10" id="KW-0378">Hydrolase</keyword>
<keyword evidence="18" id="KW-1133">Transmembrane helix</keyword>
<dbReference type="InterPro" id="IPR023346">
    <property type="entry name" value="Lysozyme-like_dom_sf"/>
</dbReference>
<evidence type="ECO:0000256" key="4">
    <source>
        <dbReference type="ARBA" id="ARBA00007739"/>
    </source>
</evidence>
<evidence type="ECO:0000256" key="2">
    <source>
        <dbReference type="ARBA" id="ARBA00004752"/>
    </source>
</evidence>
<protein>
    <submittedName>
        <fullName evidence="21">Penicillin-binding protein 1A</fullName>
    </submittedName>
</protein>
<keyword evidence="18" id="KW-0812">Transmembrane</keyword>
<feature type="transmembrane region" description="Helical" evidence="18">
    <location>
        <begin position="81"/>
        <end position="103"/>
    </location>
</feature>
<keyword evidence="14" id="KW-0511">Multifunctional enzyme</keyword>
<gene>
    <name evidence="21" type="ORF">ACFOOI_00665</name>
</gene>
<proteinExistence type="inferred from homology"/>
<keyword evidence="8" id="KW-0328">Glycosyltransferase</keyword>
<evidence type="ECO:0000256" key="1">
    <source>
        <dbReference type="ARBA" id="ARBA00004236"/>
    </source>
</evidence>
<evidence type="ECO:0000256" key="9">
    <source>
        <dbReference type="ARBA" id="ARBA00022679"/>
    </source>
</evidence>
<dbReference type="EMBL" id="JBHRYQ010000001">
    <property type="protein sequence ID" value="MFC3809149.1"/>
    <property type="molecule type" value="Genomic_DNA"/>
</dbReference>
<dbReference type="RefSeq" id="WP_379833807.1">
    <property type="nucleotide sequence ID" value="NZ_JBHRYQ010000001.1"/>
</dbReference>